<dbReference type="GO" id="GO:0047496">
    <property type="term" value="P:vesicle transport along microtubule"/>
    <property type="evidence" value="ECO:0007669"/>
    <property type="project" value="TreeGrafter"/>
</dbReference>
<reference evidence="7" key="1">
    <citation type="submission" date="2025-08" db="UniProtKB">
        <authorList>
            <consortium name="Ensembl"/>
        </authorList>
    </citation>
    <scope>IDENTIFICATION</scope>
</reference>
<evidence type="ECO:0000313" key="7">
    <source>
        <dbReference type="Ensembl" id="ENSLLEP00000040679.1"/>
    </source>
</evidence>
<feature type="region of interest" description="Disordered" evidence="6">
    <location>
        <begin position="334"/>
        <end position="366"/>
    </location>
</feature>
<accession>A0A8C5QP71</accession>
<proteinExistence type="predicted"/>
<dbReference type="InterPro" id="IPR051149">
    <property type="entry name" value="Spindly/BICDR_Dynein_Adapter"/>
</dbReference>
<feature type="compositionally biased region" description="Basic and acidic residues" evidence="6">
    <location>
        <begin position="515"/>
        <end position="525"/>
    </location>
</feature>
<sequence>MKCLLSSVFCSSDSGAGAAANTPDMTSLPTKETNYILKLACSSRFLCAPTLMSGESESRRGGPRRWNGGFPSPSMEEHFYPFLLERRTSYIGEEEEEQGEEDLSLALERKEKDLLLAAELGKALLERNDQLEQEREALEEELKEAQERFEQEKHAVRLRVEVRESEWRAQITDLESDLAEARTQMRQLMSEQRECGRETASAVHELSDQNQRLLEQIAQVSHLEQTLTAEVQSLRHENRELTLSRGQFAPCLQSLQSENSLLLEKKKELESQVRQLREQYDSTQNMVFTLKETALSLEREKGENEVKTQHLQLEMQELRDSQRRLQIQLRELQEEQHMRDSQQSMSASQRSLHSEIQQSTAQHEQFGECPDEELCATDGRMETYLSQREEEQEKEVTQLQNQVSQQHIELESVREELRKLRDESQPADQDHVLRQAVYDRDEAIIKKRELEMELANCCQEKESLSLQLLGAVQQKVMLSQELEAWQDDMQLVISQQLKTQRETQKDSEDSSQNPVRRENSRRPRDTGGGILSFLKRM</sequence>
<evidence type="ECO:0000256" key="3">
    <source>
        <dbReference type="ARBA" id="ARBA00041790"/>
    </source>
</evidence>
<reference evidence="7" key="2">
    <citation type="submission" date="2025-09" db="UniProtKB">
        <authorList>
            <consortium name="Ensembl"/>
        </authorList>
    </citation>
    <scope>IDENTIFICATION</scope>
</reference>
<feature type="coiled-coil region" evidence="5">
    <location>
        <begin position="121"/>
        <end position="223"/>
    </location>
</feature>
<dbReference type="AlphaFoldDB" id="A0A8C5QP71"/>
<keyword evidence="8" id="KW-1185">Reference proteome</keyword>
<dbReference type="Proteomes" id="UP000694569">
    <property type="component" value="Unplaced"/>
</dbReference>
<dbReference type="PANTHER" id="PTHR32123:SF11">
    <property type="entry name" value="BICD FAMILY-LIKE CARGO ADAPTER 2-RELATED"/>
    <property type="match status" value="1"/>
</dbReference>
<dbReference type="Ensembl" id="ENSLLET00000042328.1">
    <property type="protein sequence ID" value="ENSLLEP00000040679.1"/>
    <property type="gene ID" value="ENSLLEG00000025888.1"/>
</dbReference>
<feature type="region of interest" description="Disordered" evidence="6">
    <location>
        <begin position="497"/>
        <end position="537"/>
    </location>
</feature>
<keyword evidence="1 5" id="KW-0175">Coiled coil</keyword>
<evidence type="ECO:0000313" key="8">
    <source>
        <dbReference type="Proteomes" id="UP000694569"/>
    </source>
</evidence>
<evidence type="ECO:0000256" key="5">
    <source>
        <dbReference type="SAM" id="Coils"/>
    </source>
</evidence>
<organism evidence="7 8">
    <name type="scientific">Leptobrachium leishanense</name>
    <name type="common">Leishan spiny toad</name>
    <dbReference type="NCBI Taxonomy" id="445787"/>
    <lineage>
        <taxon>Eukaryota</taxon>
        <taxon>Metazoa</taxon>
        <taxon>Chordata</taxon>
        <taxon>Craniata</taxon>
        <taxon>Vertebrata</taxon>
        <taxon>Euteleostomi</taxon>
        <taxon>Amphibia</taxon>
        <taxon>Batrachia</taxon>
        <taxon>Anura</taxon>
        <taxon>Pelobatoidea</taxon>
        <taxon>Megophryidae</taxon>
        <taxon>Leptobrachium</taxon>
    </lineage>
</organism>
<dbReference type="GO" id="GO:0055107">
    <property type="term" value="P:Golgi to secretory granule transport"/>
    <property type="evidence" value="ECO:0007669"/>
    <property type="project" value="TreeGrafter"/>
</dbReference>
<name>A0A8C5QP71_9ANUR</name>
<feature type="coiled-coil region" evidence="5">
    <location>
        <begin position="389"/>
        <end position="467"/>
    </location>
</feature>
<evidence type="ECO:0000256" key="1">
    <source>
        <dbReference type="ARBA" id="ARBA00023054"/>
    </source>
</evidence>
<dbReference type="PANTHER" id="PTHR32123">
    <property type="entry name" value="BICD FAMILY-LIKE CARGO ADAPTER"/>
    <property type="match status" value="1"/>
</dbReference>
<dbReference type="OrthoDB" id="9451547at2759"/>
<evidence type="ECO:0000256" key="4">
    <source>
        <dbReference type="ARBA" id="ARBA00043196"/>
    </source>
</evidence>
<evidence type="ECO:0000256" key="2">
    <source>
        <dbReference type="ARBA" id="ARBA00040983"/>
    </source>
</evidence>
<protein>
    <recommendedName>
        <fullName evidence="2">BICD family-like cargo adapter 2</fullName>
    </recommendedName>
    <alternativeName>
        <fullName evidence="3">Bicaudal D-related protein 2</fullName>
    </alternativeName>
    <alternativeName>
        <fullName evidence="4">Coiled-coil domain-containing protein 64B</fullName>
    </alternativeName>
</protein>
<feature type="compositionally biased region" description="Basic and acidic residues" evidence="6">
    <location>
        <begin position="499"/>
        <end position="508"/>
    </location>
</feature>
<feature type="compositionally biased region" description="Polar residues" evidence="6">
    <location>
        <begin position="341"/>
        <end position="363"/>
    </location>
</feature>
<dbReference type="GeneTree" id="ENSGT00940000160797"/>
<evidence type="ECO:0000256" key="6">
    <source>
        <dbReference type="SAM" id="MobiDB-lite"/>
    </source>
</evidence>